<evidence type="ECO:0000313" key="2">
    <source>
        <dbReference type="EMBL" id="PSX07710.1"/>
    </source>
</evidence>
<dbReference type="RefSeq" id="WP_005366729.1">
    <property type="nucleotide sequence ID" value="NZ_JZSN01000005.1"/>
</dbReference>
<dbReference type="InterPro" id="IPR036514">
    <property type="entry name" value="SGNH_hydro_sf"/>
</dbReference>
<comment type="caution">
    <text evidence="2">The sequence shown here is derived from an EMBL/GenBank/DDBJ whole genome shotgun (WGS) entry which is preliminary data.</text>
</comment>
<protein>
    <recommendedName>
        <fullName evidence="6">SGNH/GDSL hydrolase family protein</fullName>
    </recommendedName>
</protein>
<dbReference type="Proteomes" id="UP000240989">
    <property type="component" value="Unassembled WGS sequence"/>
</dbReference>
<dbReference type="Gene3D" id="3.40.50.1110">
    <property type="entry name" value="SGNH hydrolase"/>
    <property type="match status" value="1"/>
</dbReference>
<evidence type="ECO:0000313" key="4">
    <source>
        <dbReference type="Proteomes" id="UP000240989"/>
    </source>
</evidence>
<evidence type="ECO:0000313" key="3">
    <source>
        <dbReference type="EMBL" id="PSX11218.1"/>
    </source>
</evidence>
<dbReference type="EMBL" id="PYOY01000004">
    <property type="protein sequence ID" value="PSX07710.1"/>
    <property type="molecule type" value="Genomic_DNA"/>
</dbReference>
<keyword evidence="4" id="KW-1185">Reference proteome</keyword>
<dbReference type="GO" id="GO:0016788">
    <property type="term" value="F:hydrolase activity, acting on ester bonds"/>
    <property type="evidence" value="ECO:0007669"/>
    <property type="project" value="UniProtKB-ARBA"/>
</dbReference>
<gene>
    <name evidence="3" type="ORF">C0W27_08635</name>
    <name evidence="2" type="ORF">C0W41_09450</name>
</gene>
<sequence length="236" mass="26411">MKKFNVSISLATLLLFSTHSNANNLNDNERDDVLLIGDSIFALSGEILDDLEYKANQEFRDYALSGAKFSSGIFVKPVTKQFEQAQKDTPSTKIKTVLMDGGGNDILIPAILGDLYGCKTYWWRPEPTKRCKRISDNLYVEIVDFMNNLGSNGTDNIVYLGYYHTKGDLTNLKKSIDYGMVNLERACTDTASTQCHFIDPRNSITPDDILSDNIHPNTSGSLKISNLIWPVLKDLI</sequence>
<evidence type="ECO:0000256" key="1">
    <source>
        <dbReference type="SAM" id="SignalP"/>
    </source>
</evidence>
<dbReference type="SUPFAM" id="SSF52266">
    <property type="entry name" value="SGNH hydrolase"/>
    <property type="match status" value="1"/>
</dbReference>
<feature type="chain" id="PRO_5032936808" description="SGNH/GDSL hydrolase family protein" evidence="1">
    <location>
        <begin position="23"/>
        <end position="236"/>
    </location>
</feature>
<dbReference type="EMBL" id="PYOU01000005">
    <property type="protein sequence ID" value="PSX11218.1"/>
    <property type="molecule type" value="Genomic_DNA"/>
</dbReference>
<evidence type="ECO:0008006" key="6">
    <source>
        <dbReference type="Google" id="ProtNLM"/>
    </source>
</evidence>
<reference evidence="4 5" key="1">
    <citation type="submission" date="2018-01" db="EMBL/GenBank/DDBJ databases">
        <title>Whole genome sequencing of Histamine producing bacteria.</title>
        <authorList>
            <person name="Butler K."/>
        </authorList>
    </citation>
    <scope>NUCLEOTIDE SEQUENCE [LARGE SCALE GENOMIC DNA]</scope>
    <source>
        <strain evidence="2 5">A2-1</strain>
        <strain evidence="3 4">A6-1</strain>
    </source>
</reference>
<organism evidence="2 5">
    <name type="scientific">Photobacterium angustum</name>
    <dbReference type="NCBI Taxonomy" id="661"/>
    <lineage>
        <taxon>Bacteria</taxon>
        <taxon>Pseudomonadati</taxon>
        <taxon>Pseudomonadota</taxon>
        <taxon>Gammaproteobacteria</taxon>
        <taxon>Vibrionales</taxon>
        <taxon>Vibrionaceae</taxon>
        <taxon>Photobacterium</taxon>
    </lineage>
</organism>
<evidence type="ECO:0000313" key="5">
    <source>
        <dbReference type="Proteomes" id="UP000241440"/>
    </source>
</evidence>
<keyword evidence="1" id="KW-0732">Signal</keyword>
<proteinExistence type="predicted"/>
<dbReference type="AlphaFoldDB" id="A0A855SE82"/>
<name>A0A855SE82_PHOAN</name>
<feature type="signal peptide" evidence="1">
    <location>
        <begin position="1"/>
        <end position="22"/>
    </location>
</feature>
<accession>A0A855SE82</accession>
<dbReference type="Proteomes" id="UP000241440">
    <property type="component" value="Unassembled WGS sequence"/>
</dbReference>
<dbReference type="GeneID" id="61228603"/>